<dbReference type="PANTHER" id="PTHR23150">
    <property type="entry name" value="SULFATASE MODIFYING FACTOR 1, 2"/>
    <property type="match status" value="1"/>
</dbReference>
<comment type="caution">
    <text evidence="2">The sequence shown here is derived from an EMBL/GenBank/DDBJ whole genome shotgun (WGS) entry which is preliminary data.</text>
</comment>
<sequence>MMFHYLLVLIVVLSLPVQAARLALVIGNGGYHVDSNGLGLAYLSNPVNDAKDMAKVLRNLGFDVILRTDADKKTMKKAARQFGKRLRHFRQQTDVGLFYYSGHGFQHNKVNYLVPLRVDIQHEVDIEDEALRADYVLRFMKHENKGVNIVILDACRKSIPEHFLRKKKGFLDDLRSGLAEMKAPANSLIAYATQPNTDSWSGLPGERNSLYTKHLLAKLRSMSHLSMMNVFFAVRDQVMRETEAEEIQQVPWESVSLRKMLCFGECGNVSTTQANSFRENKFFRDRLQNGGFGPEMVRIPAGRFRMGDIQGGGHYDENPVHSVSVSEFAMGKYEVTFAEYDKFAQATGRKKPDDEGWGRGNRPVINVSWNDAVAYAKWLSQQTGKQYRLPTEAEWEYAARAGTKTKYWWGNKIGNNRANCDGCGSRWDNKQTAPVGSFSANPFGLYDTVGNVWEWNADPWHSNYKNAPNDGRVWETGADNSYRVLRGGSWGYYPDYCRTAGRYWDTSDDRDQFIGFRVAARL</sequence>
<dbReference type="Gene3D" id="3.40.50.1460">
    <property type="match status" value="1"/>
</dbReference>
<dbReference type="InterPro" id="IPR042095">
    <property type="entry name" value="SUMF_sf"/>
</dbReference>
<dbReference type="InterPro" id="IPR016187">
    <property type="entry name" value="CTDL_fold"/>
</dbReference>
<dbReference type="PANTHER" id="PTHR23150:SF35">
    <property type="entry name" value="BLL6746 PROTEIN"/>
    <property type="match status" value="1"/>
</dbReference>
<dbReference type="PROSITE" id="PS50208">
    <property type="entry name" value="CASPASE_P20"/>
    <property type="match status" value="1"/>
</dbReference>
<dbReference type="SUPFAM" id="SSF56436">
    <property type="entry name" value="C-type lectin-like"/>
    <property type="match status" value="1"/>
</dbReference>
<dbReference type="InterPro" id="IPR005532">
    <property type="entry name" value="SUMF_dom"/>
</dbReference>
<feature type="domain" description="Caspase family p20" evidence="1">
    <location>
        <begin position="19"/>
        <end position="159"/>
    </location>
</feature>
<dbReference type="EMBL" id="JAUCGM010000004">
    <property type="protein sequence ID" value="MDM8561785.1"/>
    <property type="molecule type" value="Genomic_DNA"/>
</dbReference>
<keyword evidence="3" id="KW-1185">Reference proteome</keyword>
<dbReference type="Pfam" id="PF03781">
    <property type="entry name" value="FGE-sulfatase"/>
    <property type="match status" value="1"/>
</dbReference>
<organism evidence="2 3">
    <name type="scientific">Candidatus Marithioploca araucensis</name>
    <dbReference type="NCBI Taxonomy" id="70273"/>
    <lineage>
        <taxon>Bacteria</taxon>
        <taxon>Pseudomonadati</taxon>
        <taxon>Pseudomonadota</taxon>
        <taxon>Gammaproteobacteria</taxon>
        <taxon>Thiotrichales</taxon>
        <taxon>Thiotrichaceae</taxon>
        <taxon>Candidatus Marithioploca</taxon>
    </lineage>
</organism>
<evidence type="ECO:0000313" key="2">
    <source>
        <dbReference type="EMBL" id="MDM8561785.1"/>
    </source>
</evidence>
<reference evidence="2" key="1">
    <citation type="submission" date="2023-06" db="EMBL/GenBank/DDBJ databases">
        <title>Uncultivated large filamentous bacteria from sulfidic sediments reveal new species and different genomic features in energy metabolism and defense.</title>
        <authorList>
            <person name="Fonseca A."/>
        </authorList>
    </citation>
    <scope>NUCLEOTIDE SEQUENCE</scope>
    <source>
        <strain evidence="2">HSG4</strain>
    </source>
</reference>
<evidence type="ECO:0000313" key="3">
    <source>
        <dbReference type="Proteomes" id="UP001171945"/>
    </source>
</evidence>
<dbReference type="InterPro" id="IPR029030">
    <property type="entry name" value="Caspase-like_dom_sf"/>
</dbReference>
<dbReference type="InterPro" id="IPR011600">
    <property type="entry name" value="Pept_C14_caspase"/>
</dbReference>
<name>A0ABT7VQ50_9GAMM</name>
<evidence type="ECO:0000259" key="1">
    <source>
        <dbReference type="PROSITE" id="PS50208"/>
    </source>
</evidence>
<accession>A0ABT7VQ50</accession>
<gene>
    <name evidence="2" type="ORF">QUF54_00345</name>
</gene>
<dbReference type="InterPro" id="IPR051043">
    <property type="entry name" value="Sulfatase_Mod_Factor_Kinase"/>
</dbReference>
<dbReference type="Gene3D" id="3.90.1580.10">
    <property type="entry name" value="paralog of FGE (formylglycine-generating enzyme)"/>
    <property type="match status" value="1"/>
</dbReference>
<dbReference type="Proteomes" id="UP001171945">
    <property type="component" value="Unassembled WGS sequence"/>
</dbReference>
<protein>
    <submittedName>
        <fullName evidence="2">SUMF1/EgtB/PvdO family nonheme iron enzyme</fullName>
    </submittedName>
</protein>
<dbReference type="Pfam" id="PF00656">
    <property type="entry name" value="Peptidase_C14"/>
    <property type="match status" value="1"/>
</dbReference>
<proteinExistence type="predicted"/>
<dbReference type="InterPro" id="IPR001309">
    <property type="entry name" value="Pept_C14_p20"/>
</dbReference>
<dbReference type="SUPFAM" id="SSF52129">
    <property type="entry name" value="Caspase-like"/>
    <property type="match status" value="1"/>
</dbReference>